<keyword evidence="1 4" id="KW-0238">DNA-binding</keyword>
<dbReference type="SUPFAM" id="SSF46955">
    <property type="entry name" value="Putative DNA-binding domain"/>
    <property type="match status" value="1"/>
</dbReference>
<dbReference type="Proteomes" id="UP000758168">
    <property type="component" value="Unassembled WGS sequence"/>
</dbReference>
<proteinExistence type="predicted"/>
<dbReference type="EMBL" id="JAGIOB010000001">
    <property type="protein sequence ID" value="MBP2417415.1"/>
    <property type="molecule type" value="Genomic_DNA"/>
</dbReference>
<dbReference type="InterPro" id="IPR009061">
    <property type="entry name" value="DNA-bd_dom_put_sf"/>
</dbReference>
<feature type="region of interest" description="Disordered" evidence="2">
    <location>
        <begin position="197"/>
        <end position="221"/>
    </location>
</feature>
<comment type="caution">
    <text evidence="4">The sequence shown here is derived from an EMBL/GenBank/DDBJ whole genome shotgun (WGS) entry which is preliminary data.</text>
</comment>
<dbReference type="PRINTS" id="PR00040">
    <property type="entry name" value="HTHMERR"/>
</dbReference>
<keyword evidence="5" id="KW-1185">Reference proteome</keyword>
<dbReference type="PANTHER" id="PTHR30204">
    <property type="entry name" value="REDOX-CYCLING DRUG-SENSING TRANSCRIPTIONAL ACTIVATOR SOXR"/>
    <property type="match status" value="1"/>
</dbReference>
<dbReference type="PANTHER" id="PTHR30204:SF98">
    <property type="entry name" value="HTH-TYPE TRANSCRIPTIONAL REGULATOR ADHR"/>
    <property type="match status" value="1"/>
</dbReference>
<organism evidence="4 5">
    <name type="scientific">Microlunatus capsulatus</name>
    <dbReference type="NCBI Taxonomy" id="99117"/>
    <lineage>
        <taxon>Bacteria</taxon>
        <taxon>Bacillati</taxon>
        <taxon>Actinomycetota</taxon>
        <taxon>Actinomycetes</taxon>
        <taxon>Propionibacteriales</taxon>
        <taxon>Propionibacteriaceae</taxon>
        <taxon>Microlunatus</taxon>
    </lineage>
</organism>
<dbReference type="SMART" id="SM00422">
    <property type="entry name" value="HTH_MERR"/>
    <property type="match status" value="1"/>
</dbReference>
<dbReference type="GO" id="GO:0003677">
    <property type="term" value="F:DNA binding"/>
    <property type="evidence" value="ECO:0007669"/>
    <property type="project" value="UniProtKB-KW"/>
</dbReference>
<dbReference type="Pfam" id="PF13411">
    <property type="entry name" value="MerR_1"/>
    <property type="match status" value="1"/>
</dbReference>
<evidence type="ECO:0000256" key="2">
    <source>
        <dbReference type="SAM" id="MobiDB-lite"/>
    </source>
</evidence>
<gene>
    <name evidence="4" type="ORF">JOF54_002337</name>
</gene>
<evidence type="ECO:0000259" key="3">
    <source>
        <dbReference type="PROSITE" id="PS50937"/>
    </source>
</evidence>
<dbReference type="RefSeq" id="WP_210055942.1">
    <property type="nucleotide sequence ID" value="NZ_BAAAMH010000003.1"/>
</dbReference>
<dbReference type="PROSITE" id="PS50937">
    <property type="entry name" value="HTH_MERR_2"/>
    <property type="match status" value="1"/>
</dbReference>
<accession>A0ABS4Z8P1</accession>
<evidence type="ECO:0000313" key="4">
    <source>
        <dbReference type="EMBL" id="MBP2417415.1"/>
    </source>
</evidence>
<protein>
    <submittedName>
        <fullName evidence="4">DNA-binding transcriptional MerR regulator</fullName>
    </submittedName>
</protein>
<feature type="compositionally biased region" description="Pro residues" evidence="2">
    <location>
        <begin position="211"/>
        <end position="221"/>
    </location>
</feature>
<feature type="domain" description="HTH merR-type" evidence="3">
    <location>
        <begin position="1"/>
        <end position="70"/>
    </location>
</feature>
<dbReference type="InterPro" id="IPR000551">
    <property type="entry name" value="MerR-type_HTH_dom"/>
</dbReference>
<evidence type="ECO:0000256" key="1">
    <source>
        <dbReference type="ARBA" id="ARBA00023125"/>
    </source>
</evidence>
<name>A0ABS4Z8P1_9ACTN</name>
<dbReference type="Gene3D" id="1.10.1660.10">
    <property type="match status" value="1"/>
</dbReference>
<reference evidence="4 5" key="1">
    <citation type="submission" date="2021-03" db="EMBL/GenBank/DDBJ databases">
        <title>Sequencing the genomes of 1000 actinobacteria strains.</title>
        <authorList>
            <person name="Klenk H.-P."/>
        </authorList>
    </citation>
    <scope>NUCLEOTIDE SEQUENCE [LARGE SCALE GENOMIC DNA]</scope>
    <source>
        <strain evidence="4 5">DSM 12936</strain>
    </source>
</reference>
<evidence type="ECO:0000313" key="5">
    <source>
        <dbReference type="Proteomes" id="UP000758168"/>
    </source>
</evidence>
<sequence>MRISELARAADVPVATVKFYLREGLLPEGELTSATQARYGEAHLERLRLVRALTGPAGLSLAAVRRVVDAIEDPPADVNELLGVATAAVDEPSPARDHRAVHALLERWGWQLQEKDCRSHDQLAAALQALDDAGYALEPGALDLYRRHMEEIAAVEVGGVPTSSPADAVRYVVLGTVLVEPLLLALRRMAHQELSVRRFGGTSAGRDGPAPDHPGPPTRDR</sequence>
<dbReference type="InterPro" id="IPR047057">
    <property type="entry name" value="MerR_fam"/>
</dbReference>